<dbReference type="InterPro" id="IPR017838">
    <property type="entry name" value="DMSO_Rdtase_II_haem_b-bd_su"/>
</dbReference>
<reference evidence="8" key="1">
    <citation type="journal article" date="2006" name="Nature">
        <title>Deciphering the evolution and metabolism of an anammox bacterium from a community genome.</title>
        <authorList>
            <person name="Strous M."/>
            <person name="Pelletier E."/>
            <person name="Mangenot S."/>
            <person name="Rattei T."/>
            <person name="Lehner A."/>
            <person name="Taylor M.W."/>
            <person name="Horn M."/>
            <person name="Daims H."/>
            <person name="Bartol-Mavel D."/>
            <person name="Wincker P."/>
            <person name="Barbe V."/>
            <person name="Fonknechten N."/>
            <person name="Vallenet D."/>
            <person name="Segurens B."/>
            <person name="Schenowitz-Truong C."/>
            <person name="Medigue C."/>
            <person name="Collingro A."/>
            <person name="Snel B."/>
            <person name="Dutilh B.E."/>
            <person name="OpDenCamp H.J.M."/>
            <person name="vanDerDrift C."/>
            <person name="Cirpus I."/>
            <person name="vanDePas-Schoonen K.T."/>
            <person name="Harhangi H.R."/>
            <person name="vanNiftrik L."/>
            <person name="Schmid M."/>
            <person name="Keltjens J."/>
            <person name="vanDeVossenberg J."/>
            <person name="Kartal B."/>
            <person name="Meier H."/>
            <person name="Frishman D."/>
            <person name="Huynen M.A."/>
            <person name="Mewes H."/>
            <person name="Weissenbach J."/>
            <person name="Jetten M.S.M."/>
            <person name="Wagner M."/>
            <person name="LePaslier D."/>
        </authorList>
    </citation>
    <scope>NUCLEOTIDE SEQUENCE</scope>
</reference>
<protein>
    <submittedName>
        <fullName evidence="9">Nitrite oxidoreductase subunit C</fullName>
    </submittedName>
</protein>
<feature type="binding site" evidence="11">
    <location>
        <position position="275"/>
    </location>
    <ligand>
        <name>Ca(2+)</name>
        <dbReference type="ChEBI" id="CHEBI:29108"/>
        <label>2</label>
    </ligand>
</feature>
<evidence type="ECO:0000256" key="6">
    <source>
        <dbReference type="SAM" id="SignalP"/>
    </source>
</evidence>
<dbReference type="PDB" id="7B04">
    <property type="method" value="X-ray"/>
    <property type="resolution" value="2.97 A"/>
    <property type="chains" value="C/F/I/L/O/R/U/X=1-322"/>
</dbReference>
<organism evidence="8">
    <name type="scientific">Kuenenia stuttgartiensis</name>
    <dbReference type="NCBI Taxonomy" id="174633"/>
    <lineage>
        <taxon>Bacteria</taxon>
        <taxon>Pseudomonadati</taxon>
        <taxon>Planctomycetota</taxon>
        <taxon>Candidatus Brocadiia</taxon>
        <taxon>Candidatus Brocadiales</taxon>
        <taxon>Candidatus Brocadiaceae</taxon>
        <taxon>Candidatus Kuenenia</taxon>
    </lineage>
</organism>
<evidence type="ECO:0007829" key="11">
    <source>
        <dbReference type="PDB" id="7B04"/>
    </source>
</evidence>
<keyword evidence="4" id="KW-0249">Electron transport</keyword>
<sequence>MKKFYRLLGSSSVALLGCLFLSVALCIAEEAEGVKGVAEEELTPAKEVLNVKYMQIDVPAHITVGALEGAFKNAEGVQVKLQKQDKAFPNGGGSVNSAEIKAIHDGITIYFQVIWDDATDNKQAIATQEFRDGAALMFPLGKITISPEEPFSPRMGDRQKPVNLWHWKADWEADLLATGGIEECPARYPNMHDDFSTNPHSVNYHKGVIQSAAELSGGYAAHNLLSLPRGRAVEDLNAEGFGTLTSQDHQDVDGCSKFENKKWTVVFCRSLNTGDPLDVQFVPGESTYFNMAVWNGDREDRNGQKNISIQWHPLSLERIAWQ</sequence>
<dbReference type="SMR" id="Q1PZD4"/>
<feature type="binding site" evidence="11">
    <location>
        <position position="121"/>
    </location>
    <ligand>
        <name>Ca(2+)</name>
        <dbReference type="ChEBI" id="CHEBI:29108"/>
        <label>1</label>
    </ligand>
</feature>
<evidence type="ECO:0000256" key="1">
    <source>
        <dbReference type="ARBA" id="ARBA00022448"/>
    </source>
</evidence>
<feature type="binding site" evidence="11">
    <location>
        <position position="244"/>
    </location>
    <ligand>
        <name>heme b</name>
        <dbReference type="ChEBI" id="CHEBI:60344"/>
    </ligand>
</feature>
<feature type="binding site" evidence="11">
    <location>
        <position position="117"/>
    </location>
    <ligand>
        <name>Ca(2+)</name>
        <dbReference type="ChEBI" id="CHEBI:29108"/>
        <label>1</label>
    </ligand>
</feature>
<reference evidence="8" key="2">
    <citation type="submission" date="2006-01" db="EMBL/GenBank/DDBJ databases">
        <authorList>
            <person name="Genoscope"/>
        </authorList>
    </citation>
    <scope>NUCLEOTIDE SEQUENCE</scope>
</reference>
<dbReference type="Proteomes" id="UP000221734">
    <property type="component" value="Chromosome Kuenenia_stuttgartiensis_MBR1"/>
</dbReference>
<dbReference type="Gene3D" id="2.60.40.1190">
    <property type="match status" value="1"/>
</dbReference>
<dbReference type="PROSITE" id="PS51257">
    <property type="entry name" value="PROKAR_LIPOPROTEIN"/>
    <property type="match status" value="1"/>
</dbReference>
<feature type="binding site" evidence="11">
    <location>
        <position position="249"/>
    </location>
    <ligand>
        <name>Ca(2+)</name>
        <dbReference type="ChEBI" id="CHEBI:29108"/>
        <label>2</label>
    </ligand>
</feature>
<dbReference type="GO" id="GO:0020037">
    <property type="term" value="F:heme binding"/>
    <property type="evidence" value="ECO:0007669"/>
    <property type="project" value="InterPro"/>
</dbReference>
<evidence type="ECO:0000313" key="10">
    <source>
        <dbReference type="Proteomes" id="UP000221734"/>
    </source>
</evidence>
<feature type="domain" description="Cytochrome c-552/DMSO reductase-like haem-binding" evidence="7">
    <location>
        <begin position="70"/>
        <end position="305"/>
    </location>
</feature>
<feature type="binding site" evidence="11">
    <location>
        <position position="278"/>
    </location>
    <ligand>
        <name>Ca(2+)</name>
        <dbReference type="ChEBI" id="CHEBI:29108"/>
        <label>2</label>
    </ligand>
</feature>
<gene>
    <name evidence="9" type="primary">nrxC</name>
    <name evidence="9" type="ORF">KSMBR1_1459</name>
    <name evidence="8" type="ORF">kustd1704</name>
</gene>
<keyword evidence="2 11" id="KW-0349">Heme</keyword>
<feature type="binding site" evidence="11">
    <location>
        <position position="251"/>
    </location>
    <ligand>
        <name>Ca(2+)</name>
        <dbReference type="ChEBI" id="CHEBI:29108"/>
        <label>2</label>
    </ligand>
</feature>
<reference evidence="9" key="4">
    <citation type="submission" date="2017-10" db="EMBL/GenBank/DDBJ databases">
        <authorList>
            <person name="Banno H."/>
            <person name="Chua N.-H."/>
        </authorList>
    </citation>
    <scope>NUCLEOTIDE SEQUENCE [LARGE SCALE GENOMIC DNA]</scope>
    <source>
        <strain evidence="9">Kuenenia_mbr1_ru-nijmegen</strain>
    </source>
</reference>
<dbReference type="EMBL" id="CT573072">
    <property type="protein sequence ID" value="CAJ72449.1"/>
    <property type="molecule type" value="Genomic_DNA"/>
</dbReference>
<keyword evidence="5 11" id="KW-0408">Iron</keyword>
<keyword evidence="1" id="KW-0813">Transport</keyword>
<evidence type="ECO:0000256" key="3">
    <source>
        <dbReference type="ARBA" id="ARBA00022723"/>
    </source>
</evidence>
<dbReference type="EMBL" id="LT934425">
    <property type="protein sequence ID" value="SOH03958.1"/>
    <property type="molecule type" value="Genomic_DNA"/>
</dbReference>
<dbReference type="RefSeq" id="WP_099324711.1">
    <property type="nucleotide sequence ID" value="NZ_LT934425.1"/>
</dbReference>
<feature type="binding site" evidence="11">
    <location>
        <position position="132"/>
    </location>
    <ligand>
        <name>Ca(2+)</name>
        <dbReference type="ChEBI" id="CHEBI:29108"/>
        <label>1</label>
    </ligand>
</feature>
<feature type="binding site" evidence="11">
    <location>
        <position position="295"/>
    </location>
    <ligand>
        <name>Ca(2+)</name>
        <dbReference type="ChEBI" id="CHEBI:29108"/>
        <label>1</label>
    </ligand>
</feature>
<evidence type="ECO:0000256" key="4">
    <source>
        <dbReference type="ARBA" id="ARBA00022982"/>
    </source>
</evidence>
<feature type="chain" id="PRO_5015097129" evidence="6">
    <location>
        <begin position="29"/>
        <end position="322"/>
    </location>
</feature>
<keyword evidence="11" id="KW-0002">3D-structure</keyword>
<feature type="binding site" evidence="11">
    <location>
        <position position="155"/>
    </location>
    <ligand>
        <name>heme b</name>
        <dbReference type="ChEBI" id="CHEBI:60344"/>
        <note>axial binding residue</note>
    </ligand>
    <ligandPart>
        <name>Fe</name>
        <dbReference type="ChEBI" id="CHEBI:18248"/>
    </ligandPart>
</feature>
<name>Q1PZD4_KUEST</name>
<evidence type="ECO:0000256" key="5">
    <source>
        <dbReference type="ARBA" id="ARBA00023004"/>
    </source>
</evidence>
<evidence type="ECO:0000313" key="9">
    <source>
        <dbReference type="EMBL" id="SOH03958.1"/>
    </source>
</evidence>
<feature type="binding site" evidence="11">
    <location>
        <position position="119"/>
    </location>
    <ligand>
        <name>Ca(2+)</name>
        <dbReference type="ChEBI" id="CHEBI:29108"/>
        <label>1</label>
    </ligand>
</feature>
<accession>Q1PZD4</accession>
<evidence type="ECO:0000313" key="8">
    <source>
        <dbReference type="EMBL" id="CAJ72449.1"/>
    </source>
</evidence>
<keyword evidence="6" id="KW-0732">Signal</keyword>
<reference evidence="11" key="5">
    <citation type="journal article" date="2021" name="Nat. Microbiol.">
        <title>Structural and functional characterization of the intracellular filament-forming nitrite oxidoreductase multiprotein complex.</title>
        <authorList>
            <person name="Chicano T.M."/>
            <person name="Dietrich L."/>
            <person name="de Almeida N.M."/>
            <person name="Akram M."/>
            <person name="Hartmann E."/>
            <person name="Leidreiter F."/>
            <person name="Leopoldus D."/>
            <person name="Mueller M."/>
            <person name="Sanchez R."/>
            <person name="Nuijten G.H.L."/>
            <person name="Reimann J."/>
            <person name="Seifert K.A."/>
            <person name="Schlichting I."/>
            <person name="van Niftrik L."/>
            <person name="Jetten M.S.M."/>
            <person name="Dietl A."/>
            <person name="Kartal B."/>
            <person name="Parey K."/>
            <person name="Barends T.R.M."/>
        </authorList>
    </citation>
    <scope>X-RAY CRYSTALLOGRAPHY (2.97 ANGSTROMS) IN COMPLEX WITH CA(2+) AND HEME B</scope>
</reference>
<evidence type="ECO:0000256" key="2">
    <source>
        <dbReference type="ARBA" id="ARBA00022617"/>
    </source>
</evidence>
<dbReference type="CDD" id="cd09623">
    <property type="entry name" value="DOMON_EBDH"/>
    <property type="match status" value="1"/>
</dbReference>
<feature type="binding site" evidence="11">
    <location>
        <position position="305"/>
    </location>
    <ligand>
        <name>heme b</name>
        <dbReference type="ChEBI" id="CHEBI:60344"/>
        <note>covalent</note>
    </ligand>
</feature>
<reference evidence="10" key="3">
    <citation type="submission" date="2017-10" db="EMBL/GenBank/DDBJ databases">
        <authorList>
            <person name="Frank J."/>
        </authorList>
    </citation>
    <scope>NUCLEOTIDE SEQUENCE [LARGE SCALE GENOMIC DNA]</scope>
</reference>
<dbReference type="GO" id="GO:0042597">
    <property type="term" value="C:periplasmic space"/>
    <property type="evidence" value="ECO:0007669"/>
    <property type="project" value="InterPro"/>
</dbReference>
<dbReference type="GO" id="GO:0046872">
    <property type="term" value="F:metal ion binding"/>
    <property type="evidence" value="ECO:0007669"/>
    <property type="project" value="UniProtKB-KW"/>
</dbReference>
<feature type="binding site" evidence="11">
    <location>
        <position position="235"/>
    </location>
    <ligand>
        <name>Ca(2+)</name>
        <dbReference type="ChEBI" id="CHEBI:29108"/>
        <label>2</label>
    </ligand>
</feature>
<dbReference type="AlphaFoldDB" id="Q1PZD4"/>
<feature type="signal peptide" evidence="6">
    <location>
        <begin position="1"/>
        <end position="28"/>
    </location>
</feature>
<keyword evidence="3 11" id="KW-0479">Metal-binding</keyword>
<evidence type="ECO:0000259" key="7">
    <source>
        <dbReference type="Pfam" id="PF09459"/>
    </source>
</evidence>
<dbReference type="OrthoDB" id="9772663at2"/>
<feature type="binding site" evidence="11">
    <location>
        <position position="243"/>
    </location>
    <ligand>
        <name>heme b</name>
        <dbReference type="ChEBI" id="CHEBI:60344"/>
    </ligand>
</feature>
<proteinExistence type="evidence at protein level"/>
<keyword evidence="11" id="KW-0106">Calcium</keyword>
<dbReference type="InterPro" id="IPR019020">
    <property type="entry name" value="Cyt-c552/DMSO_Rdtase_haem-bd"/>
</dbReference>
<dbReference type="Pfam" id="PF09459">
    <property type="entry name" value="EB_dh"/>
    <property type="match status" value="1"/>
</dbReference>
<feature type="binding site" evidence="11">
    <location>
        <position position="242"/>
    </location>
    <ligand>
        <name>heme b</name>
        <dbReference type="ChEBI" id="CHEBI:60344"/>
    </ligand>
</feature>
<dbReference type="KEGG" id="kst:KSMBR1_1459"/>
<dbReference type="GO" id="GO:0044222">
    <property type="term" value="C:anammoxosome"/>
    <property type="evidence" value="ECO:0000314"/>
    <property type="project" value="CACAO"/>
</dbReference>
<keyword evidence="10" id="KW-1185">Reference proteome</keyword>